<keyword evidence="1" id="KW-1188">Viral release from host cell</keyword>
<proteinExistence type="predicted"/>
<dbReference type="EMBL" id="JBHDLN010000016">
    <property type="protein sequence ID" value="MFB0845757.1"/>
    <property type="molecule type" value="Genomic_DNA"/>
</dbReference>
<name>A0ABV4V8R3_9BACL</name>
<evidence type="ECO:0000256" key="1">
    <source>
        <dbReference type="ARBA" id="ARBA00022612"/>
    </source>
</evidence>
<dbReference type="NCBIfam" id="TIGR01543">
    <property type="entry name" value="proheadase_HK97"/>
    <property type="match status" value="1"/>
</dbReference>
<evidence type="ECO:0000313" key="5">
    <source>
        <dbReference type="EMBL" id="MFB0845757.1"/>
    </source>
</evidence>
<dbReference type="Proteomes" id="UP001575622">
    <property type="component" value="Unassembled WGS sequence"/>
</dbReference>
<evidence type="ECO:0000313" key="6">
    <source>
        <dbReference type="Proteomes" id="UP001575622"/>
    </source>
</evidence>
<evidence type="ECO:0000256" key="2">
    <source>
        <dbReference type="ARBA" id="ARBA00022670"/>
    </source>
</evidence>
<sequence length="212" mass="24116">MELDKKTRSTTEPEKRALPVKLEIRAATEGEDNKRTITGAIKYDSESHVMRDWYGDEFVEVIAPGAFSEHMRENPTISLWCHRTDQILGNTKSGTLRLFDGQSELRFELDLPNSSWGNDAHESIQRGDVDGVSFGFNVRTNGDRWSKIERDGKTLYKRTVLNATLPEISPTPFAAYPANEVSVRSLEDFKASEQRAADQYEKEKLLMELDLT</sequence>
<dbReference type="InterPro" id="IPR054613">
    <property type="entry name" value="Peptidase_S78_dom"/>
</dbReference>
<accession>A0ABV4V8R3</accession>
<organism evidence="5 6">
    <name type="scientific">Paenibacillus oleatilyticus</name>
    <dbReference type="NCBI Taxonomy" id="2594886"/>
    <lineage>
        <taxon>Bacteria</taxon>
        <taxon>Bacillati</taxon>
        <taxon>Bacillota</taxon>
        <taxon>Bacilli</taxon>
        <taxon>Bacillales</taxon>
        <taxon>Paenibacillaceae</taxon>
        <taxon>Paenibacillus</taxon>
    </lineage>
</organism>
<reference evidence="5 6" key="1">
    <citation type="submission" date="2024-09" db="EMBL/GenBank/DDBJ databases">
        <authorList>
            <person name="Makale K.P.P."/>
            <person name="Makhzoum A."/>
            <person name="Rantong G."/>
            <person name="Rahube T.O."/>
        </authorList>
    </citation>
    <scope>NUCLEOTIDE SEQUENCE [LARGE SCALE GENOMIC DNA]</scope>
    <source>
        <strain evidence="5 6">KM_D13</strain>
    </source>
</reference>
<dbReference type="Pfam" id="PF04586">
    <property type="entry name" value="Peptidase_S78"/>
    <property type="match status" value="1"/>
</dbReference>
<evidence type="ECO:0000259" key="4">
    <source>
        <dbReference type="Pfam" id="PF04586"/>
    </source>
</evidence>
<dbReference type="GO" id="GO:0008233">
    <property type="term" value="F:peptidase activity"/>
    <property type="evidence" value="ECO:0007669"/>
    <property type="project" value="UniProtKB-KW"/>
</dbReference>
<keyword evidence="2 5" id="KW-0645">Protease</keyword>
<dbReference type="InterPro" id="IPR006433">
    <property type="entry name" value="Prohead_protease"/>
</dbReference>
<feature type="domain" description="Prohead serine protease" evidence="4">
    <location>
        <begin position="22"/>
        <end position="189"/>
    </location>
</feature>
<gene>
    <name evidence="5" type="ORF">ACEU3E_26575</name>
</gene>
<dbReference type="GO" id="GO:0006508">
    <property type="term" value="P:proteolysis"/>
    <property type="evidence" value="ECO:0007669"/>
    <property type="project" value="UniProtKB-KW"/>
</dbReference>
<keyword evidence="6" id="KW-1185">Reference proteome</keyword>
<comment type="caution">
    <text evidence="5">The sequence shown here is derived from an EMBL/GenBank/DDBJ whole genome shotgun (WGS) entry which is preliminary data.</text>
</comment>
<keyword evidence="3" id="KW-0378">Hydrolase</keyword>
<protein>
    <submittedName>
        <fullName evidence="5">HK97 family phage prohead protease</fullName>
    </submittedName>
</protein>
<dbReference type="RefSeq" id="WP_373955803.1">
    <property type="nucleotide sequence ID" value="NZ_JBHDLN010000016.1"/>
</dbReference>
<evidence type="ECO:0000256" key="3">
    <source>
        <dbReference type="ARBA" id="ARBA00022801"/>
    </source>
</evidence>